<keyword evidence="3" id="KW-1185">Reference proteome</keyword>
<evidence type="ECO:0000259" key="1">
    <source>
        <dbReference type="Pfam" id="PF01548"/>
    </source>
</evidence>
<dbReference type="GO" id="GO:0006313">
    <property type="term" value="P:DNA transposition"/>
    <property type="evidence" value="ECO:0007669"/>
    <property type="project" value="InterPro"/>
</dbReference>
<dbReference type="OrthoDB" id="9790935at2"/>
<evidence type="ECO:0000313" key="2">
    <source>
        <dbReference type="EMBL" id="RNB84841.1"/>
    </source>
</evidence>
<dbReference type="Pfam" id="PF01548">
    <property type="entry name" value="DEDD_Tnp_IS110"/>
    <property type="match status" value="1"/>
</dbReference>
<dbReference type="AlphaFoldDB" id="A0A3M8DB46"/>
<organism evidence="2 3">
    <name type="scientific">Brevibacillus fluminis</name>
    <dbReference type="NCBI Taxonomy" id="511487"/>
    <lineage>
        <taxon>Bacteria</taxon>
        <taxon>Bacillati</taxon>
        <taxon>Bacillota</taxon>
        <taxon>Bacilli</taxon>
        <taxon>Bacillales</taxon>
        <taxon>Paenibacillaceae</taxon>
        <taxon>Brevibacillus</taxon>
    </lineage>
</organism>
<comment type="caution">
    <text evidence="2">The sequence shown here is derived from an EMBL/GenBank/DDBJ whole genome shotgun (WGS) entry which is preliminary data.</text>
</comment>
<dbReference type="EMBL" id="RHHQ01000016">
    <property type="protein sequence ID" value="RNB84841.1"/>
    <property type="molecule type" value="Genomic_DNA"/>
</dbReference>
<dbReference type="Proteomes" id="UP000271031">
    <property type="component" value="Unassembled WGS sequence"/>
</dbReference>
<dbReference type="GO" id="GO:0004803">
    <property type="term" value="F:transposase activity"/>
    <property type="evidence" value="ECO:0007669"/>
    <property type="project" value="InterPro"/>
</dbReference>
<gene>
    <name evidence="2" type="ORF">EDM56_19955</name>
</gene>
<sequence>MFRLVGTKGDLVSLAMLWNCKQSLGVAGNKSLERKKSMNPVIGLDISKGQSQGQVFLDKGQPYGKSFSFLHTQEGLHYLLNLINDVTKLSGHSPTVILESTGHYQAAVVQFLEEHSIIFIV</sequence>
<name>A0A3M8DB46_9BACL</name>
<accession>A0A3M8DB46</accession>
<reference evidence="2 3" key="1">
    <citation type="submission" date="2018-10" db="EMBL/GenBank/DDBJ databases">
        <title>Phylogenomics of Brevibacillus.</title>
        <authorList>
            <person name="Dunlap C."/>
        </authorList>
    </citation>
    <scope>NUCLEOTIDE SEQUENCE [LARGE SCALE GENOMIC DNA]</scope>
    <source>
        <strain evidence="2 3">JCM 15716</strain>
    </source>
</reference>
<feature type="domain" description="Transposase IS110-like N-terminal" evidence="1">
    <location>
        <begin position="42"/>
        <end position="117"/>
    </location>
</feature>
<proteinExistence type="predicted"/>
<dbReference type="GO" id="GO:0003677">
    <property type="term" value="F:DNA binding"/>
    <property type="evidence" value="ECO:0007669"/>
    <property type="project" value="InterPro"/>
</dbReference>
<protein>
    <recommendedName>
        <fullName evidence="1">Transposase IS110-like N-terminal domain-containing protein</fullName>
    </recommendedName>
</protein>
<dbReference type="InterPro" id="IPR002525">
    <property type="entry name" value="Transp_IS110-like_N"/>
</dbReference>
<evidence type="ECO:0000313" key="3">
    <source>
        <dbReference type="Proteomes" id="UP000271031"/>
    </source>
</evidence>